<name>A0AAE8SUU2_9PEZI</name>
<accession>A0AAE8SUU2</accession>
<keyword evidence="3" id="KW-1185">Reference proteome</keyword>
<dbReference type="EMBL" id="ONZQ02000005">
    <property type="protein sequence ID" value="SPO02055.1"/>
    <property type="molecule type" value="Genomic_DNA"/>
</dbReference>
<dbReference type="Proteomes" id="UP001187682">
    <property type="component" value="Unassembled WGS sequence"/>
</dbReference>
<comment type="caution">
    <text evidence="2">The sequence shown here is derived from an EMBL/GenBank/DDBJ whole genome shotgun (WGS) entry which is preliminary data.</text>
</comment>
<sequence length="62" mass="6290">MKTSATLARLAVFGFAAAAPVEQRDEAAPADTALYLCYLGSDNCKRADAGAAQGKTDGVTPA</sequence>
<evidence type="ECO:0000313" key="3">
    <source>
        <dbReference type="Proteomes" id="UP001187682"/>
    </source>
</evidence>
<feature type="signal peptide" evidence="1">
    <location>
        <begin position="1"/>
        <end position="18"/>
    </location>
</feature>
<reference evidence="2" key="1">
    <citation type="submission" date="2018-03" db="EMBL/GenBank/DDBJ databases">
        <authorList>
            <person name="Guldener U."/>
        </authorList>
    </citation>
    <scope>NUCLEOTIDE SEQUENCE</scope>
</reference>
<organism evidence="2 3">
    <name type="scientific">Cephalotrichum gorgonifer</name>
    <dbReference type="NCBI Taxonomy" id="2041049"/>
    <lineage>
        <taxon>Eukaryota</taxon>
        <taxon>Fungi</taxon>
        <taxon>Dikarya</taxon>
        <taxon>Ascomycota</taxon>
        <taxon>Pezizomycotina</taxon>
        <taxon>Sordariomycetes</taxon>
        <taxon>Hypocreomycetidae</taxon>
        <taxon>Microascales</taxon>
        <taxon>Microascaceae</taxon>
        <taxon>Cephalotrichum</taxon>
    </lineage>
</organism>
<feature type="chain" id="PRO_5042120572" evidence="1">
    <location>
        <begin position="19"/>
        <end position="62"/>
    </location>
</feature>
<evidence type="ECO:0000313" key="2">
    <source>
        <dbReference type="EMBL" id="SPO02055.1"/>
    </source>
</evidence>
<keyword evidence="1" id="KW-0732">Signal</keyword>
<proteinExistence type="predicted"/>
<evidence type="ECO:0000256" key="1">
    <source>
        <dbReference type="SAM" id="SignalP"/>
    </source>
</evidence>
<gene>
    <name evidence="2" type="ORF">DNG_04728</name>
</gene>
<dbReference type="AlphaFoldDB" id="A0AAE8SUU2"/>
<protein>
    <submittedName>
        <fullName evidence="2">Uncharacterized protein</fullName>
    </submittedName>
</protein>